<keyword evidence="1" id="KW-0732">Signal</keyword>
<evidence type="ECO:0000313" key="3">
    <source>
        <dbReference type="EMBL" id="VEB35776.1"/>
    </source>
</evidence>
<evidence type="ECO:0000313" key="5">
    <source>
        <dbReference type="Proteomes" id="UP000277577"/>
    </source>
</evidence>
<organism evidence="2 4">
    <name type="scientific">Legionella cherrii</name>
    <dbReference type="NCBI Taxonomy" id="28084"/>
    <lineage>
        <taxon>Bacteria</taxon>
        <taxon>Pseudomonadati</taxon>
        <taxon>Pseudomonadota</taxon>
        <taxon>Gammaproteobacteria</taxon>
        <taxon>Legionellales</taxon>
        <taxon>Legionellaceae</taxon>
        <taxon>Legionella</taxon>
    </lineage>
</organism>
<evidence type="ECO:0000313" key="4">
    <source>
        <dbReference type="Proteomes" id="UP000054921"/>
    </source>
</evidence>
<dbReference type="OrthoDB" id="9780765at2"/>
<dbReference type="PIRSF" id="PIRSF021573">
    <property type="entry name" value="UCP021573"/>
    <property type="match status" value="1"/>
</dbReference>
<reference evidence="2 4" key="1">
    <citation type="submission" date="2015-11" db="EMBL/GenBank/DDBJ databases">
        <title>Genomic analysis of 38 Legionella species identifies large and diverse effector repertoires.</title>
        <authorList>
            <person name="Burstein D."/>
            <person name="Amaro F."/>
            <person name="Zusman T."/>
            <person name="Lifshitz Z."/>
            <person name="Cohen O."/>
            <person name="Gilbert J.A."/>
            <person name="Pupko T."/>
            <person name="Shuman H.A."/>
            <person name="Segal G."/>
        </authorList>
    </citation>
    <scope>NUCLEOTIDE SEQUENCE [LARGE SCALE GENOMIC DNA]</scope>
    <source>
        <strain evidence="2 4">ORW</strain>
    </source>
</reference>
<dbReference type="Proteomes" id="UP000054921">
    <property type="component" value="Unassembled WGS sequence"/>
</dbReference>
<dbReference type="PATRIC" id="fig|28084.5.peg.958"/>
<keyword evidence="5" id="KW-1185">Reference proteome</keyword>
<dbReference type="AlphaFoldDB" id="A0A0W0S6Z8"/>
<proteinExistence type="predicted"/>
<name>A0A0W0S6Z8_9GAMM</name>
<dbReference type="RefSeq" id="WP_028382323.1">
    <property type="nucleotide sequence ID" value="NZ_CAAAIT010000002.1"/>
</dbReference>
<dbReference type="EMBL" id="LNXW01000013">
    <property type="protein sequence ID" value="KTC78868.1"/>
    <property type="molecule type" value="Genomic_DNA"/>
</dbReference>
<dbReference type="Proteomes" id="UP000277577">
    <property type="component" value="Chromosome"/>
</dbReference>
<evidence type="ECO:0000256" key="1">
    <source>
        <dbReference type="SAM" id="SignalP"/>
    </source>
</evidence>
<evidence type="ECO:0008006" key="6">
    <source>
        <dbReference type="Google" id="ProtNLM"/>
    </source>
</evidence>
<feature type="chain" id="PRO_5006911644" description="Secreted protein" evidence="1">
    <location>
        <begin position="27"/>
        <end position="237"/>
    </location>
</feature>
<gene>
    <name evidence="2" type="ORF">Lche_0888</name>
    <name evidence="3" type="ORF">NCTC11976_01528</name>
</gene>
<dbReference type="EMBL" id="LR134173">
    <property type="protein sequence ID" value="VEB35776.1"/>
    <property type="molecule type" value="Genomic_DNA"/>
</dbReference>
<dbReference type="STRING" id="28084.Lche_0888"/>
<dbReference type="InterPro" id="IPR016792">
    <property type="entry name" value="UCP021573"/>
</dbReference>
<feature type="signal peptide" evidence="1">
    <location>
        <begin position="1"/>
        <end position="26"/>
    </location>
</feature>
<protein>
    <recommendedName>
        <fullName evidence="6">Secreted protein</fullName>
    </recommendedName>
</protein>
<reference evidence="3 5" key="2">
    <citation type="submission" date="2018-12" db="EMBL/GenBank/DDBJ databases">
        <authorList>
            <consortium name="Pathogen Informatics"/>
        </authorList>
    </citation>
    <scope>NUCLEOTIDE SEQUENCE [LARGE SCALE GENOMIC DNA]</scope>
    <source>
        <strain evidence="3 5">NCTC11976</strain>
    </source>
</reference>
<evidence type="ECO:0000313" key="2">
    <source>
        <dbReference type="EMBL" id="KTC78868.1"/>
    </source>
</evidence>
<sequence length="237" mass="27040">MWRRGYAHTFIAVSLALSIIPSFSSAAQITHLRGQRYCEIIYSKNLMDYAVYNTIGLNHCPPELWDKITLEDVKKEVGSPHVHLNGPRYWMIDGMQNSELVSTKIKKFNGLAMREAGVIHISLKDLLVKPAYEQRKVARKTTWIYDAGKPVYELIDPQGNVFVMQSFSVQKIPQTQQSLAELGSKLTLPKNWKFKMGIIKREETVQAIDNMAVVVQDNFLNTYQKATHDLLTDKGIL</sequence>
<accession>A0A0W0S6Z8</accession>